<protein>
    <submittedName>
        <fullName evidence="1">Uncharacterized protein</fullName>
    </submittedName>
</protein>
<reference evidence="1 2" key="1">
    <citation type="submission" date="2024-01" db="EMBL/GenBank/DDBJ databases">
        <authorList>
            <person name="Waweru B."/>
        </authorList>
    </citation>
    <scope>NUCLEOTIDE SEQUENCE [LARGE SCALE GENOMIC DNA]</scope>
</reference>
<gene>
    <name evidence="1" type="ORF">DCAF_LOCUS4667</name>
</gene>
<comment type="caution">
    <text evidence="1">The sequence shown here is derived from an EMBL/GenBank/DDBJ whole genome shotgun (WGS) entry which is preliminary data.</text>
</comment>
<keyword evidence="2" id="KW-1185">Reference proteome</keyword>
<evidence type="ECO:0000313" key="2">
    <source>
        <dbReference type="Proteomes" id="UP001314170"/>
    </source>
</evidence>
<name>A0AAV1R1S4_9ROSI</name>
<organism evidence="1 2">
    <name type="scientific">Dovyalis caffra</name>
    <dbReference type="NCBI Taxonomy" id="77055"/>
    <lineage>
        <taxon>Eukaryota</taxon>
        <taxon>Viridiplantae</taxon>
        <taxon>Streptophyta</taxon>
        <taxon>Embryophyta</taxon>
        <taxon>Tracheophyta</taxon>
        <taxon>Spermatophyta</taxon>
        <taxon>Magnoliopsida</taxon>
        <taxon>eudicotyledons</taxon>
        <taxon>Gunneridae</taxon>
        <taxon>Pentapetalae</taxon>
        <taxon>rosids</taxon>
        <taxon>fabids</taxon>
        <taxon>Malpighiales</taxon>
        <taxon>Salicaceae</taxon>
        <taxon>Flacourtieae</taxon>
        <taxon>Dovyalis</taxon>
    </lineage>
</organism>
<dbReference type="AlphaFoldDB" id="A0AAV1R1S4"/>
<evidence type="ECO:0000313" key="1">
    <source>
        <dbReference type="EMBL" id="CAK7326960.1"/>
    </source>
</evidence>
<accession>A0AAV1R1S4</accession>
<proteinExistence type="predicted"/>
<sequence>MAQFKEMSETNVIEFLIRETKIENRTTVPPDNSTRSMKFRNSEEAKLGLGGEVKDWYGISKKRQSLSLLVVVMGGRWSMSRDGGRLW</sequence>
<dbReference type="Proteomes" id="UP001314170">
    <property type="component" value="Unassembled WGS sequence"/>
</dbReference>
<dbReference type="EMBL" id="CAWUPB010000851">
    <property type="protein sequence ID" value="CAK7326960.1"/>
    <property type="molecule type" value="Genomic_DNA"/>
</dbReference>